<keyword evidence="1" id="KW-0547">Nucleotide-binding</keyword>
<dbReference type="EMBL" id="JANQDX010000010">
    <property type="protein sequence ID" value="KAL0917957.1"/>
    <property type="molecule type" value="Genomic_DNA"/>
</dbReference>
<keyword evidence="2" id="KW-0067">ATP-binding</keyword>
<evidence type="ECO:0000313" key="4">
    <source>
        <dbReference type="EMBL" id="KAL0917957.1"/>
    </source>
</evidence>
<dbReference type="Gene3D" id="3.40.50.300">
    <property type="entry name" value="P-loop containing nucleotide triphosphate hydrolases"/>
    <property type="match status" value="1"/>
</dbReference>
<keyword evidence="3" id="KW-0233">DNA recombination</keyword>
<dbReference type="PANTHER" id="PTHR45900:SF4">
    <property type="entry name" value="DNA REPAIR PROTEIN RECA HOMOLOG 2, MITOCHONDRIAL"/>
    <property type="match status" value="1"/>
</dbReference>
<organism evidence="4 5">
    <name type="scientific">Dendrobium thyrsiflorum</name>
    <name type="common">Pinecone-like raceme dendrobium</name>
    <name type="synonym">Orchid</name>
    <dbReference type="NCBI Taxonomy" id="117978"/>
    <lineage>
        <taxon>Eukaryota</taxon>
        <taxon>Viridiplantae</taxon>
        <taxon>Streptophyta</taxon>
        <taxon>Embryophyta</taxon>
        <taxon>Tracheophyta</taxon>
        <taxon>Spermatophyta</taxon>
        <taxon>Magnoliopsida</taxon>
        <taxon>Liliopsida</taxon>
        <taxon>Asparagales</taxon>
        <taxon>Orchidaceae</taxon>
        <taxon>Epidendroideae</taxon>
        <taxon>Malaxideae</taxon>
        <taxon>Dendrobiinae</taxon>
        <taxon>Dendrobium</taxon>
    </lineage>
</organism>
<keyword evidence="5" id="KW-1185">Reference proteome</keyword>
<sequence>MAPGKRISSRIIANYSHLLAPSTNNNVQSTLKNDALHVVSTTNNDTLMYNYLHVSIKGDLSTREASPTADNLGLPHQSTPVNEANITVSSAKKKRGPNRGVALEEFYRTKGKISILIPDGLNRPVGEHHSKLSREAGIIIRNFAPMQVERWDQISDADKEILLKKLMITGIGISIEIIKNKMAPALKKVDLEIEFGRGFRSEAEILAMALDHGIIIRKGGGYWIKRKFFKHKQEVECFLAENSDVTEELVNWLKNQLFEKEQKMGESAEHFSCS</sequence>
<protein>
    <submittedName>
        <fullName evidence="4">Uncharacterized protein</fullName>
    </submittedName>
</protein>
<proteinExistence type="predicted"/>
<dbReference type="GO" id="GO:0005524">
    <property type="term" value="F:ATP binding"/>
    <property type="evidence" value="ECO:0007669"/>
    <property type="project" value="UniProtKB-KW"/>
</dbReference>
<dbReference type="InterPro" id="IPR013765">
    <property type="entry name" value="DNA_recomb/repair_RecA"/>
</dbReference>
<evidence type="ECO:0000256" key="2">
    <source>
        <dbReference type="ARBA" id="ARBA00022840"/>
    </source>
</evidence>
<evidence type="ECO:0000256" key="1">
    <source>
        <dbReference type="ARBA" id="ARBA00022741"/>
    </source>
</evidence>
<accession>A0ABD0UYQ7</accession>
<dbReference type="InterPro" id="IPR027417">
    <property type="entry name" value="P-loop_NTPase"/>
</dbReference>
<reference evidence="4 5" key="1">
    <citation type="journal article" date="2024" name="Plant Biotechnol. J.">
        <title>Dendrobium thyrsiflorum genome and its molecular insights into genes involved in important horticultural traits.</title>
        <authorList>
            <person name="Chen B."/>
            <person name="Wang J.Y."/>
            <person name="Zheng P.J."/>
            <person name="Li K.L."/>
            <person name="Liang Y.M."/>
            <person name="Chen X.F."/>
            <person name="Zhang C."/>
            <person name="Zhao X."/>
            <person name="He X."/>
            <person name="Zhang G.Q."/>
            <person name="Liu Z.J."/>
            <person name="Xu Q."/>
        </authorList>
    </citation>
    <scope>NUCLEOTIDE SEQUENCE [LARGE SCALE GENOMIC DNA]</scope>
    <source>
        <strain evidence="4">GZMU011</strain>
    </source>
</reference>
<dbReference type="AlphaFoldDB" id="A0ABD0UYQ7"/>
<dbReference type="PRINTS" id="PR00142">
    <property type="entry name" value="RECA"/>
</dbReference>
<dbReference type="GO" id="GO:0006310">
    <property type="term" value="P:DNA recombination"/>
    <property type="evidence" value="ECO:0007669"/>
    <property type="project" value="UniProtKB-KW"/>
</dbReference>
<dbReference type="Proteomes" id="UP001552299">
    <property type="component" value="Unassembled WGS sequence"/>
</dbReference>
<dbReference type="PANTHER" id="PTHR45900">
    <property type="entry name" value="RECA"/>
    <property type="match status" value="1"/>
</dbReference>
<evidence type="ECO:0000313" key="5">
    <source>
        <dbReference type="Proteomes" id="UP001552299"/>
    </source>
</evidence>
<evidence type="ECO:0000256" key="3">
    <source>
        <dbReference type="ARBA" id="ARBA00023172"/>
    </source>
</evidence>
<comment type="caution">
    <text evidence="4">The sequence shown here is derived from an EMBL/GenBank/DDBJ whole genome shotgun (WGS) entry which is preliminary data.</text>
</comment>
<gene>
    <name evidence="4" type="ORF">M5K25_013067</name>
</gene>
<name>A0ABD0UYQ7_DENTH</name>